<dbReference type="AlphaFoldDB" id="A0AAW8U7P8"/>
<protein>
    <submittedName>
        <fullName evidence="1">Uncharacterized protein</fullName>
    </submittedName>
</protein>
<dbReference type="EMBL" id="JARQBZ010000038">
    <property type="protein sequence ID" value="MDT2835124.1"/>
    <property type="molecule type" value="Genomic_DNA"/>
</dbReference>
<comment type="caution">
    <text evidence="1">The sequence shown here is derived from an EMBL/GenBank/DDBJ whole genome shotgun (WGS) entry which is preliminary data.</text>
</comment>
<reference evidence="1" key="1">
    <citation type="submission" date="2023-03" db="EMBL/GenBank/DDBJ databases">
        <authorList>
            <person name="Shen W."/>
            <person name="Cai J."/>
        </authorList>
    </citation>
    <scope>NUCLEOTIDE SEQUENCE</scope>
    <source>
        <strain evidence="1">P96-3</strain>
    </source>
</reference>
<organism evidence="1 2">
    <name type="scientific">Vagococcus carniphilus</name>
    <dbReference type="NCBI Taxonomy" id="218144"/>
    <lineage>
        <taxon>Bacteria</taxon>
        <taxon>Bacillati</taxon>
        <taxon>Bacillota</taxon>
        <taxon>Bacilli</taxon>
        <taxon>Lactobacillales</taxon>
        <taxon>Enterococcaceae</taxon>
        <taxon>Vagococcus</taxon>
    </lineage>
</organism>
<name>A0AAW8U7P8_9ENTE</name>
<proteinExistence type="predicted"/>
<sequence>MAIKKAKKVDYELEYSKVRPFFTVQFGPMTCNEQTEVLFSAKSLEEKENIIDAINNNINDYTDGSPGGTDFKYSVPAISIINVNEYTVFGVKVVINDKEDKGIDKINLKAGEYVVITDTSMAAAVSGSADDPIDFPYNTIDIYLTTVRREQIKLSYKWNREEKRFDYNKENSIIGNKIDIDKEIYKANQSSNTYTFGVKDIDCHSEE</sequence>
<dbReference type="Proteomes" id="UP001268577">
    <property type="component" value="Unassembled WGS sequence"/>
</dbReference>
<dbReference type="RefSeq" id="WP_311985706.1">
    <property type="nucleotide sequence ID" value="NZ_JARQBZ010000038.1"/>
</dbReference>
<evidence type="ECO:0000313" key="2">
    <source>
        <dbReference type="Proteomes" id="UP001268577"/>
    </source>
</evidence>
<accession>A0AAW8U7P8</accession>
<gene>
    <name evidence="1" type="ORF">P7H70_13875</name>
</gene>
<evidence type="ECO:0000313" key="1">
    <source>
        <dbReference type="EMBL" id="MDT2835124.1"/>
    </source>
</evidence>